<dbReference type="Proteomes" id="UP000245884">
    <property type="component" value="Unassembled WGS sequence"/>
</dbReference>
<dbReference type="AlphaFoldDB" id="A0A316UX20"/>
<keyword evidence="3" id="KW-1185">Reference proteome</keyword>
<dbReference type="RefSeq" id="XP_025363075.1">
    <property type="nucleotide sequence ID" value="XM_025503517.1"/>
</dbReference>
<feature type="compositionally biased region" description="Polar residues" evidence="1">
    <location>
        <begin position="95"/>
        <end position="104"/>
    </location>
</feature>
<evidence type="ECO:0000313" key="3">
    <source>
        <dbReference type="Proteomes" id="UP000245884"/>
    </source>
</evidence>
<dbReference type="EMBL" id="KZ819665">
    <property type="protein sequence ID" value="PWN28463.1"/>
    <property type="molecule type" value="Genomic_DNA"/>
</dbReference>
<evidence type="ECO:0000256" key="1">
    <source>
        <dbReference type="SAM" id="MobiDB-lite"/>
    </source>
</evidence>
<accession>A0A316UX20</accession>
<gene>
    <name evidence="2" type="ORF">BDZ90DRAFT_148675</name>
</gene>
<name>A0A316UX20_9BASI</name>
<organism evidence="2 3">
    <name type="scientific">Jaminaea rosea</name>
    <dbReference type="NCBI Taxonomy" id="1569628"/>
    <lineage>
        <taxon>Eukaryota</taxon>
        <taxon>Fungi</taxon>
        <taxon>Dikarya</taxon>
        <taxon>Basidiomycota</taxon>
        <taxon>Ustilaginomycotina</taxon>
        <taxon>Exobasidiomycetes</taxon>
        <taxon>Microstromatales</taxon>
        <taxon>Microstromatales incertae sedis</taxon>
        <taxon>Jaminaea</taxon>
    </lineage>
</organism>
<proteinExistence type="predicted"/>
<sequence>MNRRRRCDQRDSADRIIKAEQRRTGRRDEGIASWVCCTRTHARTHARTQKCEEEGASTHAQRRQRSSGHGYGEITPNPEGGGQRTIEPDGEGRPHSSNGDVALGTDSTSFYNIVAAVEEGRLHRSLDLQTTCGGEGGCDAARACLTCLSSCSASRCQPRRT</sequence>
<reference evidence="2 3" key="1">
    <citation type="journal article" date="2018" name="Mol. Biol. Evol.">
        <title>Broad Genomic Sampling Reveals a Smut Pathogenic Ancestry of the Fungal Clade Ustilaginomycotina.</title>
        <authorList>
            <person name="Kijpornyongpan T."/>
            <person name="Mondo S.J."/>
            <person name="Barry K."/>
            <person name="Sandor L."/>
            <person name="Lee J."/>
            <person name="Lipzen A."/>
            <person name="Pangilinan J."/>
            <person name="LaButti K."/>
            <person name="Hainaut M."/>
            <person name="Henrissat B."/>
            <person name="Grigoriev I.V."/>
            <person name="Spatafora J.W."/>
            <person name="Aime M.C."/>
        </authorList>
    </citation>
    <scope>NUCLEOTIDE SEQUENCE [LARGE SCALE GENOMIC DNA]</scope>
    <source>
        <strain evidence="2 3">MCA 5214</strain>
    </source>
</reference>
<dbReference type="GeneID" id="37025340"/>
<evidence type="ECO:0000313" key="2">
    <source>
        <dbReference type="EMBL" id="PWN28463.1"/>
    </source>
</evidence>
<protein>
    <submittedName>
        <fullName evidence="2">Uncharacterized protein</fullName>
    </submittedName>
</protein>
<feature type="region of interest" description="Disordered" evidence="1">
    <location>
        <begin position="46"/>
        <end position="104"/>
    </location>
</feature>